<sequence length="74" mass="8118">MIPLSFETPDGRCLHCGTHVTSRFCRVFGDEQRRVHRCTQCDTHVRISKGSAAGLDVDVPDPEVSEGRHGGEPA</sequence>
<dbReference type="KEGG" id="srub:C2R22_02385"/>
<reference evidence="2 3" key="1">
    <citation type="submission" date="2018-01" db="EMBL/GenBank/DDBJ databases">
        <title>Complete genome sequence of Salinigranum rubrum GX10T, an extremely halophilic archaeon isolated from a marine solar saltern.</title>
        <authorList>
            <person name="Han S."/>
        </authorList>
    </citation>
    <scope>NUCLEOTIDE SEQUENCE [LARGE SCALE GENOMIC DNA]</scope>
    <source>
        <strain evidence="2 3">GX10</strain>
    </source>
</reference>
<accession>A0A2I8VFD1</accession>
<feature type="compositionally biased region" description="Basic and acidic residues" evidence="1">
    <location>
        <begin position="65"/>
        <end position="74"/>
    </location>
</feature>
<dbReference type="AlphaFoldDB" id="A0A2I8VFD1"/>
<dbReference type="EMBL" id="CP026309">
    <property type="protein sequence ID" value="AUV80642.1"/>
    <property type="molecule type" value="Genomic_DNA"/>
</dbReference>
<proteinExistence type="predicted"/>
<keyword evidence="3" id="KW-1185">Reference proteome</keyword>
<evidence type="ECO:0000256" key="1">
    <source>
        <dbReference type="SAM" id="MobiDB-lite"/>
    </source>
</evidence>
<protein>
    <recommendedName>
        <fullName evidence="4">Small CPxCG-related zinc finger protein</fullName>
    </recommendedName>
</protein>
<gene>
    <name evidence="2" type="ORF">C2R22_02385</name>
</gene>
<dbReference type="Proteomes" id="UP000236584">
    <property type="component" value="Chromosome"/>
</dbReference>
<feature type="region of interest" description="Disordered" evidence="1">
    <location>
        <begin position="52"/>
        <end position="74"/>
    </location>
</feature>
<name>A0A2I8VFD1_9EURY</name>
<organism evidence="2 3">
    <name type="scientific">Salinigranum rubrum</name>
    <dbReference type="NCBI Taxonomy" id="755307"/>
    <lineage>
        <taxon>Archaea</taxon>
        <taxon>Methanobacteriati</taxon>
        <taxon>Methanobacteriota</taxon>
        <taxon>Stenosarchaea group</taxon>
        <taxon>Halobacteria</taxon>
        <taxon>Halobacteriales</taxon>
        <taxon>Haloferacaceae</taxon>
        <taxon>Salinigranum</taxon>
    </lineage>
</organism>
<evidence type="ECO:0000313" key="2">
    <source>
        <dbReference type="EMBL" id="AUV80642.1"/>
    </source>
</evidence>
<evidence type="ECO:0000313" key="3">
    <source>
        <dbReference type="Proteomes" id="UP000236584"/>
    </source>
</evidence>
<dbReference type="Pfam" id="PF24444">
    <property type="entry name" value="DUF7563"/>
    <property type="match status" value="1"/>
</dbReference>
<dbReference type="InterPro" id="IPR055985">
    <property type="entry name" value="DUF7563"/>
</dbReference>
<evidence type="ECO:0008006" key="4">
    <source>
        <dbReference type="Google" id="ProtNLM"/>
    </source>
</evidence>